<organism evidence="1 2">
    <name type="scientific">Dioscorea alata</name>
    <name type="common">Purple yam</name>
    <dbReference type="NCBI Taxonomy" id="55571"/>
    <lineage>
        <taxon>Eukaryota</taxon>
        <taxon>Viridiplantae</taxon>
        <taxon>Streptophyta</taxon>
        <taxon>Embryophyta</taxon>
        <taxon>Tracheophyta</taxon>
        <taxon>Spermatophyta</taxon>
        <taxon>Magnoliopsida</taxon>
        <taxon>Liliopsida</taxon>
        <taxon>Dioscoreales</taxon>
        <taxon>Dioscoreaceae</taxon>
        <taxon>Dioscorea</taxon>
    </lineage>
</organism>
<reference evidence="2" key="1">
    <citation type="journal article" date="2022" name="Nat. Commun.">
        <title>Chromosome evolution and the genetic basis of agronomically important traits in greater yam.</title>
        <authorList>
            <person name="Bredeson J.V."/>
            <person name="Lyons J.B."/>
            <person name="Oniyinde I.O."/>
            <person name="Okereke N.R."/>
            <person name="Kolade O."/>
            <person name="Nnabue I."/>
            <person name="Nwadili C.O."/>
            <person name="Hribova E."/>
            <person name="Parker M."/>
            <person name="Nwogha J."/>
            <person name="Shu S."/>
            <person name="Carlson J."/>
            <person name="Kariba R."/>
            <person name="Muthemba S."/>
            <person name="Knop K."/>
            <person name="Barton G.J."/>
            <person name="Sherwood A.V."/>
            <person name="Lopez-Montes A."/>
            <person name="Asiedu R."/>
            <person name="Jamnadass R."/>
            <person name="Muchugi A."/>
            <person name="Goodstein D."/>
            <person name="Egesi C.N."/>
            <person name="Featherston J."/>
            <person name="Asfaw A."/>
            <person name="Simpson G.G."/>
            <person name="Dolezel J."/>
            <person name="Hendre P.S."/>
            <person name="Van Deynze A."/>
            <person name="Kumar P.L."/>
            <person name="Obidiegwu J.E."/>
            <person name="Bhattacharjee R."/>
            <person name="Rokhsar D.S."/>
        </authorList>
    </citation>
    <scope>NUCLEOTIDE SEQUENCE [LARGE SCALE GENOMIC DNA]</scope>
    <source>
        <strain evidence="2">cv. TDa95/00328</strain>
    </source>
</reference>
<comment type="caution">
    <text evidence="1">The sequence shown here is derived from an EMBL/GenBank/DDBJ whole genome shotgun (WGS) entry which is preliminary data.</text>
</comment>
<proteinExistence type="predicted"/>
<accession>A0ACB7W589</accession>
<gene>
    <name evidence="1" type="ORF">IHE45_05G137400</name>
</gene>
<protein>
    <submittedName>
        <fullName evidence="1">Uncharacterized protein</fullName>
    </submittedName>
</protein>
<keyword evidence="2" id="KW-1185">Reference proteome</keyword>
<evidence type="ECO:0000313" key="2">
    <source>
        <dbReference type="Proteomes" id="UP000827976"/>
    </source>
</evidence>
<dbReference type="Proteomes" id="UP000827976">
    <property type="component" value="Chromosome 5"/>
</dbReference>
<evidence type="ECO:0000313" key="1">
    <source>
        <dbReference type="EMBL" id="KAH7682672.1"/>
    </source>
</evidence>
<dbReference type="EMBL" id="CM037015">
    <property type="protein sequence ID" value="KAH7682672.1"/>
    <property type="molecule type" value="Genomic_DNA"/>
</dbReference>
<name>A0ACB7W589_DIOAL</name>
<sequence length="57" mass="6343">MKFSSLIQSLLLMFILLCFLILEFQVANGGRMERILGGRIGQQPPSPQGKDGIHNND</sequence>